<name>A0A8J2PDN1_9HEXA</name>
<comment type="caution">
    <text evidence="1">The sequence shown here is derived from an EMBL/GenBank/DDBJ whole genome shotgun (WGS) entry which is preliminary data.</text>
</comment>
<dbReference type="EMBL" id="CAJVCH010401992">
    <property type="protein sequence ID" value="CAG7817738.1"/>
    <property type="molecule type" value="Genomic_DNA"/>
</dbReference>
<organism evidence="1 2">
    <name type="scientific">Allacma fusca</name>
    <dbReference type="NCBI Taxonomy" id="39272"/>
    <lineage>
        <taxon>Eukaryota</taxon>
        <taxon>Metazoa</taxon>
        <taxon>Ecdysozoa</taxon>
        <taxon>Arthropoda</taxon>
        <taxon>Hexapoda</taxon>
        <taxon>Collembola</taxon>
        <taxon>Symphypleona</taxon>
        <taxon>Sminthuridae</taxon>
        <taxon>Allacma</taxon>
    </lineage>
</organism>
<keyword evidence="2" id="KW-1185">Reference proteome</keyword>
<sequence>MVCTKASIIFLRMKKKEPFHLREARAELIFGTTRERPQETDKDFLRNRRRGLYSNQTVRHSNPLDVLEWEFDADHLKPQCGDAMNIKNPALFVNNSETMNQMIQTLKQAH</sequence>
<evidence type="ECO:0000313" key="1">
    <source>
        <dbReference type="EMBL" id="CAG7817738.1"/>
    </source>
</evidence>
<dbReference type="Proteomes" id="UP000708208">
    <property type="component" value="Unassembled WGS sequence"/>
</dbReference>
<accession>A0A8J2PDN1</accession>
<feature type="non-terminal residue" evidence="1">
    <location>
        <position position="1"/>
    </location>
</feature>
<reference evidence="1" key="1">
    <citation type="submission" date="2021-06" db="EMBL/GenBank/DDBJ databases">
        <authorList>
            <person name="Hodson N. C."/>
            <person name="Mongue J. A."/>
            <person name="Jaron S. K."/>
        </authorList>
    </citation>
    <scope>NUCLEOTIDE SEQUENCE</scope>
</reference>
<protein>
    <submittedName>
        <fullName evidence="1">Uncharacterized protein</fullName>
    </submittedName>
</protein>
<gene>
    <name evidence="1" type="ORF">AFUS01_LOCUS28286</name>
</gene>
<proteinExistence type="predicted"/>
<dbReference type="AlphaFoldDB" id="A0A8J2PDN1"/>
<evidence type="ECO:0000313" key="2">
    <source>
        <dbReference type="Proteomes" id="UP000708208"/>
    </source>
</evidence>